<dbReference type="Gene3D" id="3.10.590.10">
    <property type="entry name" value="ph1033 like domains"/>
    <property type="match status" value="1"/>
</dbReference>
<proteinExistence type="inferred from homology"/>
<dbReference type="PANTHER" id="PTHR12357:SF127">
    <property type="entry name" value="YTH DOMAIN-CONTAINING FAMILY PROTEIN"/>
    <property type="match status" value="1"/>
</dbReference>
<evidence type="ECO:0000313" key="7">
    <source>
        <dbReference type="EMBL" id="KAH7536679.1"/>
    </source>
</evidence>
<dbReference type="InterPro" id="IPR007275">
    <property type="entry name" value="YTH_domain"/>
</dbReference>
<feature type="compositionally biased region" description="Polar residues" evidence="5">
    <location>
        <begin position="1"/>
        <end position="11"/>
    </location>
</feature>
<comment type="caution">
    <text evidence="7">The sequence shown here is derived from an EMBL/GenBank/DDBJ whole genome shotgun (WGS) entry which is preliminary data.</text>
</comment>
<dbReference type="Proteomes" id="UP000813462">
    <property type="component" value="Unassembled WGS sequence"/>
</dbReference>
<comment type="subcellular location">
    <subcellularLocation>
        <location evidence="1">Cytoplasm</location>
    </subcellularLocation>
</comment>
<comment type="function">
    <text evidence="4">Specifically recognizes and binds N6-methyladenosine (m6A)-containing RNAs, and regulates mRNA stability. M6A is a modification present at internal sites of mRNAs and some non-coding RNAs and plays a role in mRNA stability and processing.</text>
</comment>
<dbReference type="FunFam" id="3.10.590.10:FF:000001">
    <property type="entry name" value="YTH domain family 1, isoform CRA_a"/>
    <property type="match status" value="1"/>
</dbReference>
<dbReference type="Pfam" id="PF04146">
    <property type="entry name" value="YTH"/>
    <property type="match status" value="1"/>
</dbReference>
<evidence type="ECO:0000256" key="3">
    <source>
        <dbReference type="ARBA" id="ARBA00022884"/>
    </source>
</evidence>
<dbReference type="GO" id="GO:0005737">
    <property type="term" value="C:cytoplasm"/>
    <property type="evidence" value="ECO:0007669"/>
    <property type="project" value="UniProtKB-SubCell"/>
</dbReference>
<dbReference type="InterPro" id="IPR045168">
    <property type="entry name" value="YTH_prot"/>
</dbReference>
<feature type="compositionally biased region" description="Polar residues" evidence="5">
    <location>
        <begin position="237"/>
        <end position="255"/>
    </location>
</feature>
<comment type="similarity">
    <text evidence="4">Belongs to the YTHDF family.</text>
</comment>
<name>A0A978VMA4_ZIZJJ</name>
<feature type="compositionally biased region" description="Low complexity" evidence="5">
    <location>
        <begin position="44"/>
        <end position="60"/>
    </location>
</feature>
<gene>
    <name evidence="7" type="ORF">FEM48_Zijuj03G0010000</name>
</gene>
<dbReference type="PANTHER" id="PTHR12357">
    <property type="entry name" value="YTH YT521-B HOMOLOGY DOMAIN-CONTAINING"/>
    <property type="match status" value="1"/>
</dbReference>
<feature type="compositionally biased region" description="Polar residues" evidence="5">
    <location>
        <begin position="62"/>
        <end position="78"/>
    </location>
</feature>
<organism evidence="7 8">
    <name type="scientific">Ziziphus jujuba var. spinosa</name>
    <dbReference type="NCBI Taxonomy" id="714518"/>
    <lineage>
        <taxon>Eukaryota</taxon>
        <taxon>Viridiplantae</taxon>
        <taxon>Streptophyta</taxon>
        <taxon>Embryophyta</taxon>
        <taxon>Tracheophyta</taxon>
        <taxon>Spermatophyta</taxon>
        <taxon>Magnoliopsida</taxon>
        <taxon>eudicotyledons</taxon>
        <taxon>Gunneridae</taxon>
        <taxon>Pentapetalae</taxon>
        <taxon>rosids</taxon>
        <taxon>fabids</taxon>
        <taxon>Rosales</taxon>
        <taxon>Rhamnaceae</taxon>
        <taxon>Paliureae</taxon>
        <taxon>Ziziphus</taxon>
    </lineage>
</organism>
<evidence type="ECO:0000256" key="1">
    <source>
        <dbReference type="ARBA" id="ARBA00004496"/>
    </source>
</evidence>
<dbReference type="PROSITE" id="PS50882">
    <property type="entry name" value="YTH"/>
    <property type="match status" value="1"/>
</dbReference>
<evidence type="ECO:0000259" key="6">
    <source>
        <dbReference type="PROSITE" id="PS50882"/>
    </source>
</evidence>
<feature type="domain" description="YTH" evidence="6">
    <location>
        <begin position="381"/>
        <end position="522"/>
    </location>
</feature>
<evidence type="ECO:0000256" key="2">
    <source>
        <dbReference type="ARBA" id="ARBA00022490"/>
    </source>
</evidence>
<dbReference type="GO" id="GO:1990247">
    <property type="term" value="F:N6-methyladenosine-containing RNA reader activity"/>
    <property type="evidence" value="ECO:0007669"/>
    <property type="project" value="UniProtKB-UniRule"/>
</dbReference>
<dbReference type="GO" id="GO:0003729">
    <property type="term" value="F:mRNA binding"/>
    <property type="evidence" value="ECO:0007669"/>
    <property type="project" value="UniProtKB-UniRule"/>
</dbReference>
<evidence type="ECO:0000313" key="8">
    <source>
        <dbReference type="Proteomes" id="UP000813462"/>
    </source>
</evidence>
<dbReference type="GO" id="GO:0061157">
    <property type="term" value="P:mRNA destabilization"/>
    <property type="evidence" value="ECO:0007669"/>
    <property type="project" value="TreeGrafter"/>
</dbReference>
<keyword evidence="3 4" id="KW-0694">RNA-binding</keyword>
<reference evidence="7" key="1">
    <citation type="journal article" date="2021" name="Front. Plant Sci.">
        <title>Chromosome-Scale Genome Assembly for Chinese Sour Jujube and Insights Into Its Genome Evolution and Domestication Signature.</title>
        <authorList>
            <person name="Shen L.-Y."/>
            <person name="Luo H."/>
            <person name="Wang X.-L."/>
            <person name="Wang X.-M."/>
            <person name="Qiu X.-J."/>
            <person name="Liu H."/>
            <person name="Zhou S.-S."/>
            <person name="Jia K.-H."/>
            <person name="Nie S."/>
            <person name="Bao Y.-T."/>
            <person name="Zhang R.-G."/>
            <person name="Yun Q.-Z."/>
            <person name="Chai Y.-H."/>
            <person name="Lu J.-Y."/>
            <person name="Li Y."/>
            <person name="Zhao S.-W."/>
            <person name="Mao J.-F."/>
            <person name="Jia S.-G."/>
            <person name="Mao Y.-M."/>
        </authorList>
    </citation>
    <scope>NUCLEOTIDE SEQUENCE</scope>
    <source>
        <strain evidence="7">AT0</strain>
        <tissue evidence="7">Leaf</tissue>
    </source>
</reference>
<feature type="region of interest" description="Disordered" evidence="5">
    <location>
        <begin position="236"/>
        <end position="255"/>
    </location>
</feature>
<feature type="region of interest" description="Disordered" evidence="5">
    <location>
        <begin position="333"/>
        <end position="354"/>
    </location>
</feature>
<dbReference type="AlphaFoldDB" id="A0A978VMA4"/>
<dbReference type="CDD" id="cd21134">
    <property type="entry name" value="YTH"/>
    <property type="match status" value="1"/>
</dbReference>
<dbReference type="EMBL" id="JAEACU010000003">
    <property type="protein sequence ID" value="KAH7536679.1"/>
    <property type="molecule type" value="Genomic_DNA"/>
</dbReference>
<evidence type="ECO:0000256" key="4">
    <source>
        <dbReference type="RuleBase" id="RU369095"/>
    </source>
</evidence>
<sequence>MAALQFQQQEQKGGEMMKGNPAVVDEASSMQLHHHQGGGSVDGSPSDTASSISSPSAKDTTPPLNLKQTHAHQTSIHPNPTASYGLYSPGFCSTISHTPPHRPSLWVLDYDFIALTVEFSQVMQADNGSFSYLISGFYPGYDPYTTYLPITSIGADGQYFGQQVYPPSPMFQPPIASSGYGLNFLPHGNFVPSPYLWDPSLLVGDVASGNGNNGVLETPASKPSFSAPSHTLPPLSKSFTHSDLNSPSLDVSSGHNNKLKSFNKASQYGSKIQSDVPPKGYFALTKFPVYNQGKGGLLYPNNPIDSKSNAKKWDGNENWKTRSKVTGATDINLLNENHGTGKGNATGSLGTDGNGNLDSITSPIRKDQYNLPDFATRYDHAFFFVIKSYSEDDIHKSIKYNVWASTPNGNKRLDTAYKDAQKRVSEKGNKCPVFLFFSVNASGQFCGVAEMTGGVDFNNNMNFWQQDKWNGYFPVKWHIIKDVPNQQLRHIILENNENKPVTNSRDTQEVKFHRGIEILSILKNYVPNTSILDDFDFYESRQKVIQEKRIRHSTLDCNLQIEQQHWEAAN</sequence>
<feature type="region of interest" description="Disordered" evidence="5">
    <location>
        <begin position="1"/>
        <end position="78"/>
    </location>
</feature>
<evidence type="ECO:0000256" key="5">
    <source>
        <dbReference type="SAM" id="MobiDB-lite"/>
    </source>
</evidence>
<protein>
    <recommendedName>
        <fullName evidence="4">YTH domain-containing family protein</fullName>
    </recommendedName>
</protein>
<accession>A0A978VMA4</accession>
<keyword evidence="2" id="KW-0963">Cytoplasm</keyword>